<dbReference type="PROSITE" id="PS50835">
    <property type="entry name" value="IG_LIKE"/>
    <property type="match status" value="1"/>
</dbReference>
<comment type="caution">
    <text evidence="2">The sequence shown here is derived from an EMBL/GenBank/DDBJ whole genome shotgun (WGS) entry which is preliminary data.</text>
</comment>
<dbReference type="PANTHER" id="PTHR23278">
    <property type="entry name" value="SIDESTEP PROTEIN"/>
    <property type="match status" value="1"/>
</dbReference>
<accession>A0AA88LEK3</accession>
<keyword evidence="3" id="KW-1185">Reference proteome</keyword>
<dbReference type="PANTHER" id="PTHR23278:SF19">
    <property type="entry name" value="OBSCURIN"/>
    <property type="match status" value="1"/>
</dbReference>
<proteinExistence type="predicted"/>
<dbReference type="InterPro" id="IPR007110">
    <property type="entry name" value="Ig-like_dom"/>
</dbReference>
<dbReference type="InterPro" id="IPR013783">
    <property type="entry name" value="Ig-like_fold"/>
</dbReference>
<dbReference type="AlphaFoldDB" id="A0AA88LEK3"/>
<feature type="non-terminal residue" evidence="2">
    <location>
        <position position="1"/>
    </location>
</feature>
<name>A0AA88LEK3_ARTSF</name>
<feature type="domain" description="Ig-like" evidence="1">
    <location>
        <begin position="61"/>
        <end position="147"/>
    </location>
</feature>
<organism evidence="2 3">
    <name type="scientific">Artemia franciscana</name>
    <name type="common">Brine shrimp</name>
    <name type="synonym">Artemia sanfranciscana</name>
    <dbReference type="NCBI Taxonomy" id="6661"/>
    <lineage>
        <taxon>Eukaryota</taxon>
        <taxon>Metazoa</taxon>
        <taxon>Ecdysozoa</taxon>
        <taxon>Arthropoda</taxon>
        <taxon>Crustacea</taxon>
        <taxon>Branchiopoda</taxon>
        <taxon>Anostraca</taxon>
        <taxon>Artemiidae</taxon>
        <taxon>Artemia</taxon>
    </lineage>
</organism>
<dbReference type="EMBL" id="JAVRJZ010000006">
    <property type="protein sequence ID" value="KAK2721886.1"/>
    <property type="molecule type" value="Genomic_DNA"/>
</dbReference>
<dbReference type="InterPro" id="IPR013098">
    <property type="entry name" value="Ig_I-set"/>
</dbReference>
<dbReference type="InterPro" id="IPR003599">
    <property type="entry name" value="Ig_sub"/>
</dbReference>
<dbReference type="Pfam" id="PF07679">
    <property type="entry name" value="I-set"/>
    <property type="match status" value="1"/>
</dbReference>
<evidence type="ECO:0000313" key="3">
    <source>
        <dbReference type="Proteomes" id="UP001187531"/>
    </source>
</evidence>
<sequence>ETSSQNETVSSIRFTPQITDRGKLIKCSVRQRNETILDPEDRMSIEYQLETTRLLFIYYKPIVTLRLGASLTSRQIKEGDDIYFDCIIDAEPLSYKILWFHNEQELHHNVSFGRIISNYSLALQKIERKMSGKYVCLAANSEGQTVSNAVVLDVLYSPVCKIKFTKVYGVGRHEEISILCEVESSPKDIKGFRWALNSTS</sequence>
<reference evidence="2" key="1">
    <citation type="submission" date="2023-07" db="EMBL/GenBank/DDBJ databases">
        <title>Chromosome-level genome assembly of Artemia franciscana.</title>
        <authorList>
            <person name="Jo E."/>
        </authorList>
    </citation>
    <scope>NUCLEOTIDE SEQUENCE</scope>
    <source>
        <tissue evidence="2">Whole body</tissue>
    </source>
</reference>
<protein>
    <recommendedName>
        <fullName evidence="1">Ig-like domain-containing protein</fullName>
    </recommendedName>
</protein>
<dbReference type="SUPFAM" id="SSF48726">
    <property type="entry name" value="Immunoglobulin"/>
    <property type="match status" value="1"/>
</dbReference>
<dbReference type="InterPro" id="IPR036179">
    <property type="entry name" value="Ig-like_dom_sf"/>
</dbReference>
<evidence type="ECO:0000313" key="2">
    <source>
        <dbReference type="EMBL" id="KAK2721886.1"/>
    </source>
</evidence>
<dbReference type="Proteomes" id="UP001187531">
    <property type="component" value="Unassembled WGS sequence"/>
</dbReference>
<evidence type="ECO:0000259" key="1">
    <source>
        <dbReference type="PROSITE" id="PS50835"/>
    </source>
</evidence>
<feature type="non-terminal residue" evidence="2">
    <location>
        <position position="200"/>
    </location>
</feature>
<dbReference type="SMART" id="SM00409">
    <property type="entry name" value="IG"/>
    <property type="match status" value="1"/>
</dbReference>
<dbReference type="Gene3D" id="2.60.40.10">
    <property type="entry name" value="Immunoglobulins"/>
    <property type="match status" value="1"/>
</dbReference>
<gene>
    <name evidence="2" type="ORF">QYM36_004011</name>
</gene>